<reference evidence="7 8" key="1">
    <citation type="submission" date="2020-12" db="EMBL/GenBank/DDBJ databases">
        <title>Metabolic potential, ecology and presence of endohyphal bacteria is reflected in genomic diversity of Mucoromycotina.</title>
        <authorList>
            <person name="Muszewska A."/>
            <person name="Okrasinska A."/>
            <person name="Steczkiewicz K."/>
            <person name="Drgas O."/>
            <person name="Orlowska M."/>
            <person name="Perlinska-Lenart U."/>
            <person name="Aleksandrzak-Piekarczyk T."/>
            <person name="Szatraj K."/>
            <person name="Zielenkiewicz U."/>
            <person name="Pilsyk S."/>
            <person name="Malc E."/>
            <person name="Mieczkowski P."/>
            <person name="Kruszewska J.S."/>
            <person name="Biernat P."/>
            <person name="Pawlowska J."/>
        </authorList>
    </citation>
    <scope>NUCLEOTIDE SEQUENCE [LARGE SCALE GENOMIC DNA]</scope>
    <source>
        <strain evidence="7 8">CBS 142.35</strain>
    </source>
</reference>
<dbReference type="OrthoDB" id="16079at2759"/>
<evidence type="ECO:0000313" key="8">
    <source>
        <dbReference type="Proteomes" id="UP000646827"/>
    </source>
</evidence>
<evidence type="ECO:0000256" key="5">
    <source>
        <dbReference type="PROSITE-ProRule" id="PRU01026"/>
    </source>
</evidence>
<dbReference type="InterPro" id="IPR001737">
    <property type="entry name" value="KsgA/Erm"/>
</dbReference>
<dbReference type="GO" id="GO:0006391">
    <property type="term" value="P:transcription initiation at mitochondrial promoter"/>
    <property type="evidence" value="ECO:0007669"/>
    <property type="project" value="TreeGrafter"/>
</dbReference>
<dbReference type="PANTHER" id="PTHR11727">
    <property type="entry name" value="DIMETHYLADENOSINE TRANSFERASE"/>
    <property type="match status" value="1"/>
</dbReference>
<dbReference type="GO" id="GO:0034246">
    <property type="term" value="F:mitochondrial transcription factor activity"/>
    <property type="evidence" value="ECO:0007669"/>
    <property type="project" value="TreeGrafter"/>
</dbReference>
<keyword evidence="8" id="KW-1185">Reference proteome</keyword>
<gene>
    <name evidence="7" type="ORF">INT45_012634</name>
</gene>
<keyword evidence="2 5" id="KW-0808">Transferase</keyword>
<dbReference type="GO" id="GO:0005759">
    <property type="term" value="C:mitochondrial matrix"/>
    <property type="evidence" value="ECO:0007669"/>
    <property type="project" value="TreeGrafter"/>
</dbReference>
<dbReference type="EMBL" id="JAEPRB010000110">
    <property type="protein sequence ID" value="KAG2221383.1"/>
    <property type="molecule type" value="Genomic_DNA"/>
</dbReference>
<dbReference type="EC" id="2.1.1.-" evidence="6"/>
<feature type="binding site" evidence="5">
    <location>
        <position position="107"/>
    </location>
    <ligand>
        <name>S-adenosyl-L-methionine</name>
        <dbReference type="ChEBI" id="CHEBI:59789"/>
    </ligand>
</feature>
<protein>
    <recommendedName>
        <fullName evidence="6">rRNA adenine N(6)-methyltransferase</fullName>
        <ecNumber evidence="6">2.1.1.-</ecNumber>
    </recommendedName>
</protein>
<dbReference type="GO" id="GO:0003723">
    <property type="term" value="F:RNA binding"/>
    <property type="evidence" value="ECO:0007669"/>
    <property type="project" value="UniProtKB-UniRule"/>
</dbReference>
<keyword evidence="1 5" id="KW-0489">Methyltransferase</keyword>
<comment type="similarity">
    <text evidence="5 6">Belongs to the class I-like SAM-binding methyltransferase superfamily. rRNA adenine N(6)-methyltransferase family.</text>
</comment>
<dbReference type="SUPFAM" id="SSF53335">
    <property type="entry name" value="S-adenosyl-L-methionine-dependent methyltransferases"/>
    <property type="match status" value="1"/>
</dbReference>
<dbReference type="PANTHER" id="PTHR11727:SF17">
    <property type="entry name" value="DIMETHYLADENOSINE TRANSFERASE 1, MITOCHONDRIAL"/>
    <property type="match status" value="1"/>
</dbReference>
<keyword evidence="6" id="KW-0698">rRNA processing</keyword>
<dbReference type="InterPro" id="IPR029063">
    <property type="entry name" value="SAM-dependent_MTases_sf"/>
</dbReference>
<dbReference type="GO" id="GO:0000179">
    <property type="term" value="F:rRNA (adenine-N6,N6-)-dimethyltransferase activity"/>
    <property type="evidence" value="ECO:0007669"/>
    <property type="project" value="UniProtKB-UniRule"/>
</dbReference>
<evidence type="ECO:0000256" key="1">
    <source>
        <dbReference type="ARBA" id="ARBA00022603"/>
    </source>
</evidence>
<accession>A0A8H7S4M5</accession>
<evidence type="ECO:0000256" key="4">
    <source>
        <dbReference type="ARBA" id="ARBA00022884"/>
    </source>
</evidence>
<evidence type="ECO:0000313" key="7">
    <source>
        <dbReference type="EMBL" id="KAG2221383.1"/>
    </source>
</evidence>
<comment type="caution">
    <text evidence="5">Lacks conserved residue(s) required for the propagation of feature annotation.</text>
</comment>
<dbReference type="Pfam" id="PF00398">
    <property type="entry name" value="RrnaAD"/>
    <property type="match status" value="1"/>
</dbReference>
<keyword evidence="3 5" id="KW-0949">S-adenosyl-L-methionine</keyword>
<feature type="binding site" evidence="5">
    <location>
        <position position="32"/>
    </location>
    <ligand>
        <name>S-adenosyl-L-methionine</name>
        <dbReference type="ChEBI" id="CHEBI:59789"/>
    </ligand>
</feature>
<name>A0A8H7S4M5_9FUNG</name>
<dbReference type="PROSITE" id="PS51689">
    <property type="entry name" value="SAM_RNA_A_N6_MT"/>
    <property type="match status" value="1"/>
</dbReference>
<keyword evidence="4 5" id="KW-0694">RNA-binding</keyword>
<evidence type="ECO:0000256" key="6">
    <source>
        <dbReference type="RuleBase" id="RU362106"/>
    </source>
</evidence>
<organism evidence="7 8">
    <name type="scientific">Circinella minor</name>
    <dbReference type="NCBI Taxonomy" id="1195481"/>
    <lineage>
        <taxon>Eukaryota</taxon>
        <taxon>Fungi</taxon>
        <taxon>Fungi incertae sedis</taxon>
        <taxon>Mucoromycota</taxon>
        <taxon>Mucoromycotina</taxon>
        <taxon>Mucoromycetes</taxon>
        <taxon>Mucorales</taxon>
        <taxon>Lichtheimiaceae</taxon>
        <taxon>Circinella</taxon>
    </lineage>
</organism>
<comment type="caution">
    <text evidence="7">The sequence shown here is derived from an EMBL/GenBank/DDBJ whole genome shotgun (WGS) entry which is preliminary data.</text>
</comment>
<sequence length="317" mass="36222">MRHIQLPKLPSFAEWNSKFRTKGALLAPRGTLANVNLAEKALKQLNIQRPQDVTAIELYPGLGAWTAGMANAGFKHIFTLENNPKYAKWMGDRAKESNGVIELLKKDGYDWETYLELKKPEYLGKFADNDWSRVHPNLLFTGTLPKSSKGEQLLAQFATCINNRMAMHSIGRIQMAFWMPEQLYQKFTAPPGSTARCKMSIIMEACADVESIYVAEPDDMFPHTPYHLVNAIPFEQKKITAQWDVFEYVLKHLFVMQRQPLSKMIKTLAPGAEILLGRLSFDPSVEVGYMSVEQLDEVAVKFDQWPLRPKVLFEFDF</sequence>
<evidence type="ECO:0000256" key="3">
    <source>
        <dbReference type="ARBA" id="ARBA00022691"/>
    </source>
</evidence>
<dbReference type="Gene3D" id="3.40.50.150">
    <property type="entry name" value="Vaccinia Virus protein VP39"/>
    <property type="match status" value="1"/>
</dbReference>
<feature type="binding site" evidence="5">
    <location>
        <position position="81"/>
    </location>
    <ligand>
        <name>S-adenosyl-L-methionine</name>
        <dbReference type="ChEBI" id="CHEBI:59789"/>
    </ligand>
</feature>
<dbReference type="AlphaFoldDB" id="A0A8H7S4M5"/>
<evidence type="ECO:0000256" key="2">
    <source>
        <dbReference type="ARBA" id="ARBA00022679"/>
    </source>
</evidence>
<proteinExistence type="inferred from homology"/>
<dbReference type="Proteomes" id="UP000646827">
    <property type="component" value="Unassembled WGS sequence"/>
</dbReference>